<evidence type="ECO:0000313" key="2">
    <source>
        <dbReference type="Proteomes" id="UP000603602"/>
    </source>
</evidence>
<proteinExistence type="predicted"/>
<keyword evidence="2" id="KW-1185">Reference proteome</keyword>
<dbReference type="EMBL" id="JACYTO010000001">
    <property type="protein sequence ID" value="MBD8501873.1"/>
    <property type="molecule type" value="Genomic_DNA"/>
</dbReference>
<reference evidence="2" key="1">
    <citation type="submission" date="2023-07" db="EMBL/GenBank/DDBJ databases">
        <title>Thauera sp. CAU 1555 isolated from sand of Yaerae Beach.</title>
        <authorList>
            <person name="Kim W."/>
        </authorList>
    </citation>
    <scope>NUCLEOTIDE SEQUENCE [LARGE SCALE GENOMIC DNA]</scope>
    <source>
        <strain evidence="2">CAU 1555</strain>
    </source>
</reference>
<sequence length="67" mass="7324">MTETDLNGPTRAIDILRIALDLPTAAERKARVEREIASVKMAANDYGVIVTLADGRRVLLTETALED</sequence>
<comment type="caution">
    <text evidence="1">The sequence shown here is derived from an EMBL/GenBank/DDBJ whole genome shotgun (WGS) entry which is preliminary data.</text>
</comment>
<accession>A0ABR9B676</accession>
<evidence type="ECO:0000313" key="1">
    <source>
        <dbReference type="EMBL" id="MBD8501873.1"/>
    </source>
</evidence>
<organism evidence="1 2">
    <name type="scientific">Thauera sedimentorum</name>
    <dbReference type="NCBI Taxonomy" id="2767595"/>
    <lineage>
        <taxon>Bacteria</taxon>
        <taxon>Pseudomonadati</taxon>
        <taxon>Pseudomonadota</taxon>
        <taxon>Betaproteobacteria</taxon>
        <taxon>Rhodocyclales</taxon>
        <taxon>Zoogloeaceae</taxon>
        <taxon>Thauera</taxon>
    </lineage>
</organism>
<dbReference type="Proteomes" id="UP000603602">
    <property type="component" value="Unassembled WGS sequence"/>
</dbReference>
<dbReference type="RefSeq" id="WP_187716691.1">
    <property type="nucleotide sequence ID" value="NZ_JACTAH010000001.1"/>
</dbReference>
<gene>
    <name evidence="1" type="ORF">IFO67_03165</name>
</gene>
<protein>
    <submittedName>
        <fullName evidence="1">Uncharacterized protein</fullName>
    </submittedName>
</protein>
<name>A0ABR9B676_9RHOO</name>